<gene>
    <name evidence="1" type="ORF">PARHAE_03273</name>
</gene>
<keyword evidence="2" id="KW-1185">Reference proteome</keyword>
<evidence type="ECO:0000313" key="1">
    <source>
        <dbReference type="EMBL" id="VDS10062.1"/>
    </source>
</evidence>
<protein>
    <submittedName>
        <fullName evidence="1">Uncharacterized protein</fullName>
    </submittedName>
</protein>
<evidence type="ECO:0000313" key="2">
    <source>
        <dbReference type="Proteomes" id="UP000270743"/>
    </source>
</evidence>
<name>A0A3S4GQ50_9RHOB</name>
<sequence>MTPARASLAYDSDASLPEPTWPDYERPSDINAQIDNLINFKWPTCVRPVHDVRLETSEENSGDQLILWFYDGTACRFFHASECCEDIVIQSVDGNLSDLINAPLIGCRIDEDNVLHLKNVAREVRIRWSKSGDTSTCGTKSAAVDFQLIELPAS</sequence>
<proteinExistence type="predicted"/>
<organism evidence="1 2">
    <name type="scientific">Paracoccus haematequi</name>
    <dbReference type="NCBI Taxonomy" id="2491866"/>
    <lineage>
        <taxon>Bacteria</taxon>
        <taxon>Pseudomonadati</taxon>
        <taxon>Pseudomonadota</taxon>
        <taxon>Alphaproteobacteria</taxon>
        <taxon>Rhodobacterales</taxon>
        <taxon>Paracoccaceae</taxon>
        <taxon>Paracoccus</taxon>
    </lineage>
</organism>
<dbReference type="EMBL" id="UZWE01000050">
    <property type="protein sequence ID" value="VDS10062.1"/>
    <property type="molecule type" value="Genomic_DNA"/>
</dbReference>
<dbReference type="RefSeq" id="WP_126155667.1">
    <property type="nucleotide sequence ID" value="NZ_UZWE01000050.1"/>
</dbReference>
<reference evidence="1 2" key="1">
    <citation type="submission" date="2018-12" db="EMBL/GenBank/DDBJ databases">
        <authorList>
            <person name="Criscuolo A."/>
        </authorList>
    </citation>
    <scope>NUCLEOTIDE SEQUENCE [LARGE SCALE GENOMIC DNA]</scope>
    <source>
        <strain evidence="1">ACIP1116241</strain>
    </source>
</reference>
<dbReference type="AlphaFoldDB" id="A0A3S4GQ50"/>
<dbReference type="Proteomes" id="UP000270743">
    <property type="component" value="Unassembled WGS sequence"/>
</dbReference>
<accession>A0A3S4GQ50</accession>